<dbReference type="Gene3D" id="2.30.140.10">
    <property type="entry name" value="Spermidine synthase, tetramerisation domain"/>
    <property type="match status" value="1"/>
</dbReference>
<dbReference type="SUPFAM" id="SSF53335">
    <property type="entry name" value="S-adenosyl-L-methionine-dependent methyltransferases"/>
    <property type="match status" value="1"/>
</dbReference>
<dbReference type="InterPro" id="IPR037163">
    <property type="entry name" value="Spermidine_synt_N_sf"/>
</dbReference>
<comment type="caution">
    <text evidence="8">The sequence shown here is derived from an EMBL/GenBank/DDBJ whole genome shotgun (WGS) entry which is preliminary data.</text>
</comment>
<dbReference type="CDD" id="cd02440">
    <property type="entry name" value="AdoMet_MTases"/>
    <property type="match status" value="1"/>
</dbReference>
<dbReference type="Pfam" id="PF01564">
    <property type="entry name" value="Spermine_synth"/>
    <property type="match status" value="1"/>
</dbReference>
<dbReference type="GO" id="GO:0006596">
    <property type="term" value="P:polyamine biosynthetic process"/>
    <property type="evidence" value="ECO:0007669"/>
    <property type="project" value="UniProtKB-UniRule"/>
</dbReference>
<evidence type="ECO:0000256" key="6">
    <source>
        <dbReference type="PROSITE-ProRule" id="PRU00354"/>
    </source>
</evidence>
<dbReference type="InterPro" id="IPR001045">
    <property type="entry name" value="Spermi_synthase"/>
</dbReference>
<dbReference type="EMBL" id="CASHTH010001096">
    <property type="protein sequence ID" value="CAI8011339.1"/>
    <property type="molecule type" value="Genomic_DNA"/>
</dbReference>
<evidence type="ECO:0000313" key="8">
    <source>
        <dbReference type="EMBL" id="CAI8011339.1"/>
    </source>
</evidence>
<protein>
    <recommendedName>
        <fullName evidence="5">thermospermine synthase</fullName>
        <ecNumber evidence="5">2.5.1.79</ecNumber>
    </recommendedName>
</protein>
<evidence type="ECO:0000256" key="5">
    <source>
        <dbReference type="ARBA" id="ARBA00049721"/>
    </source>
</evidence>
<dbReference type="Proteomes" id="UP001174909">
    <property type="component" value="Unassembled WGS sequence"/>
</dbReference>
<dbReference type="PANTHER" id="PTHR43317:SF1">
    <property type="entry name" value="THERMOSPERMINE SYNTHASE ACAULIS5"/>
    <property type="match status" value="1"/>
</dbReference>
<evidence type="ECO:0000256" key="1">
    <source>
        <dbReference type="ARBA" id="ARBA00007867"/>
    </source>
</evidence>
<dbReference type="FunFam" id="3.40.50.150:FF:000088">
    <property type="entry name" value="Polyamine aminopropyltransferase"/>
    <property type="match status" value="1"/>
</dbReference>
<dbReference type="EC" id="2.5.1.79" evidence="5"/>
<feature type="domain" description="PABS" evidence="7">
    <location>
        <begin position="11"/>
        <end position="248"/>
    </location>
</feature>
<dbReference type="Gene3D" id="3.40.50.150">
    <property type="entry name" value="Vaccinia Virus protein VP39"/>
    <property type="match status" value="1"/>
</dbReference>
<organism evidence="8 9">
    <name type="scientific">Geodia barretti</name>
    <name type="common">Barrett's horny sponge</name>
    <dbReference type="NCBI Taxonomy" id="519541"/>
    <lineage>
        <taxon>Eukaryota</taxon>
        <taxon>Metazoa</taxon>
        <taxon>Porifera</taxon>
        <taxon>Demospongiae</taxon>
        <taxon>Heteroscleromorpha</taxon>
        <taxon>Tetractinellida</taxon>
        <taxon>Astrophorina</taxon>
        <taxon>Geodiidae</taxon>
        <taxon>Geodia</taxon>
    </lineage>
</organism>
<keyword evidence="3 6" id="KW-0620">Polyamine biosynthesis</keyword>
<name>A0AA35RH28_GEOBA</name>
<comment type="catalytic activity">
    <reaction evidence="4">
        <text>S-adenosyl 3-(methylsulfanyl)propylamine + spermidine = thermospermine + S-methyl-5'-thioadenosine + H(+)</text>
        <dbReference type="Rhea" id="RHEA:30515"/>
        <dbReference type="ChEBI" id="CHEBI:15378"/>
        <dbReference type="ChEBI" id="CHEBI:17509"/>
        <dbReference type="ChEBI" id="CHEBI:57443"/>
        <dbReference type="ChEBI" id="CHEBI:57834"/>
        <dbReference type="ChEBI" id="CHEBI:59903"/>
        <dbReference type="EC" id="2.5.1.79"/>
    </reaction>
</comment>
<dbReference type="PANTHER" id="PTHR43317">
    <property type="entry name" value="THERMOSPERMINE SYNTHASE ACAULIS5"/>
    <property type="match status" value="1"/>
</dbReference>
<accession>A0AA35RH28</accession>
<dbReference type="GO" id="GO:0010487">
    <property type="term" value="F:thermospermine synthase activity"/>
    <property type="evidence" value="ECO:0007669"/>
    <property type="project" value="UniProtKB-EC"/>
</dbReference>
<dbReference type="InterPro" id="IPR029063">
    <property type="entry name" value="SAM-dependent_MTases_sf"/>
</dbReference>
<keyword evidence="9" id="KW-1185">Reference proteome</keyword>
<keyword evidence="2 6" id="KW-0808">Transferase</keyword>
<dbReference type="HAMAP" id="MF_00198">
    <property type="entry name" value="Spermidine_synth"/>
    <property type="match status" value="1"/>
</dbReference>
<dbReference type="PROSITE" id="PS51006">
    <property type="entry name" value="PABS_2"/>
    <property type="match status" value="1"/>
</dbReference>
<feature type="active site" description="Proton acceptor" evidence="6">
    <location>
        <position position="165"/>
    </location>
</feature>
<reference evidence="8" key="1">
    <citation type="submission" date="2023-03" db="EMBL/GenBank/DDBJ databases">
        <authorList>
            <person name="Steffen K."/>
            <person name="Cardenas P."/>
        </authorList>
    </citation>
    <scope>NUCLEOTIDE SEQUENCE</scope>
</reference>
<evidence type="ECO:0000256" key="3">
    <source>
        <dbReference type="ARBA" id="ARBA00023115"/>
    </source>
</evidence>
<dbReference type="NCBIfam" id="NF002010">
    <property type="entry name" value="PRK00811.1"/>
    <property type="match status" value="1"/>
</dbReference>
<evidence type="ECO:0000256" key="2">
    <source>
        <dbReference type="ARBA" id="ARBA00022679"/>
    </source>
</evidence>
<proteinExistence type="inferred from homology"/>
<dbReference type="InterPro" id="IPR035246">
    <property type="entry name" value="Spermidine_synt_N"/>
</dbReference>
<comment type="similarity">
    <text evidence="1">Belongs to the spermidine/spermine synthase family.</text>
</comment>
<dbReference type="InterPro" id="IPR030374">
    <property type="entry name" value="PABS"/>
</dbReference>
<evidence type="ECO:0000256" key="4">
    <source>
        <dbReference type="ARBA" id="ARBA00048874"/>
    </source>
</evidence>
<gene>
    <name evidence="8" type="ORF">GBAR_LOCUS7335</name>
</gene>
<evidence type="ECO:0000313" key="9">
    <source>
        <dbReference type="Proteomes" id="UP001174909"/>
    </source>
</evidence>
<dbReference type="Pfam" id="PF17284">
    <property type="entry name" value="Spermine_synt_N"/>
    <property type="match status" value="1"/>
</dbReference>
<dbReference type="NCBIfam" id="NF037959">
    <property type="entry name" value="MFS_SpdSyn"/>
    <property type="match status" value="1"/>
</dbReference>
<evidence type="ECO:0000259" key="7">
    <source>
        <dbReference type="PROSITE" id="PS51006"/>
    </source>
</evidence>
<dbReference type="AlphaFoldDB" id="A0AA35RH28"/>
<sequence length="309" mass="34978">MANYPMEDITGKWVIETVLPDLAIMLKVDEVLYSGHTGFQRVEVVHSDVYGRSLLLDGKTQSTERDEHIYHESLVHPAMLMHPEPRSVFIGGGGEGGTLRETLVHRTVEQVVMVDLDQQVVELCRQHLPHHHQGAFDDPRLELIHDDARKYLETTDQQFDVMVMDLVDPLEGGPAYLLYTEEYYKIARARLNPGGILVTQSGPVGFLSLHECFTTIYNTLDGIFVHSVPYQVHVPSFITLWGFTLVSDAPLPVLSEEEIDERLAARIDRSTRHYDGGTHIAMFALPRYIREGIAGETRVNRDDSPVYMV</sequence>